<dbReference type="Proteomes" id="UP000268007">
    <property type="component" value="Unassembled WGS sequence"/>
</dbReference>
<protein>
    <submittedName>
        <fullName evidence="1">Uncharacterized protein</fullName>
    </submittedName>
</protein>
<dbReference type="EMBL" id="RBKU01000001">
    <property type="protein sequence ID" value="RKR84883.1"/>
    <property type="molecule type" value="Genomic_DNA"/>
</dbReference>
<comment type="caution">
    <text evidence="1">The sequence shown here is derived from an EMBL/GenBank/DDBJ whole genome shotgun (WGS) entry which is preliminary data.</text>
</comment>
<accession>A0A495J802</accession>
<gene>
    <name evidence="1" type="ORF">BDD43_5136</name>
</gene>
<sequence>MPTLTNTNVDNLLAHLFADKKAIYIDDINFSADGGYDVSWCLDFTLKMSTPQWMDTHLERQPLINYILAEKLNQWETYRYDSQTGSVQPHTETATDIETFLNENYHEVIHKYLESTI</sequence>
<organism evidence="1 2">
    <name type="scientific">Mucilaginibacter gracilis</name>
    <dbReference type="NCBI Taxonomy" id="423350"/>
    <lineage>
        <taxon>Bacteria</taxon>
        <taxon>Pseudomonadati</taxon>
        <taxon>Bacteroidota</taxon>
        <taxon>Sphingobacteriia</taxon>
        <taxon>Sphingobacteriales</taxon>
        <taxon>Sphingobacteriaceae</taxon>
        <taxon>Mucilaginibacter</taxon>
    </lineage>
</organism>
<evidence type="ECO:0000313" key="1">
    <source>
        <dbReference type="EMBL" id="RKR84883.1"/>
    </source>
</evidence>
<dbReference type="RefSeq" id="WP_121200817.1">
    <property type="nucleotide sequence ID" value="NZ_RBKU01000001.1"/>
</dbReference>
<evidence type="ECO:0000313" key="2">
    <source>
        <dbReference type="Proteomes" id="UP000268007"/>
    </source>
</evidence>
<reference evidence="1 2" key="1">
    <citation type="submission" date="2018-10" db="EMBL/GenBank/DDBJ databases">
        <title>Genomic Encyclopedia of Archaeal and Bacterial Type Strains, Phase II (KMG-II): from individual species to whole genera.</title>
        <authorList>
            <person name="Goeker M."/>
        </authorList>
    </citation>
    <scope>NUCLEOTIDE SEQUENCE [LARGE SCALE GENOMIC DNA]</scope>
    <source>
        <strain evidence="1 2">DSM 18602</strain>
    </source>
</reference>
<proteinExistence type="predicted"/>
<name>A0A495J802_9SPHI</name>
<keyword evidence="2" id="KW-1185">Reference proteome</keyword>
<dbReference type="OrthoDB" id="9849628at2"/>
<dbReference type="AlphaFoldDB" id="A0A495J802"/>